<reference evidence="15 16" key="1">
    <citation type="submission" date="2019-04" db="EMBL/GenBank/DDBJ databases">
        <title>Chitiniphilus eburnea sp. nov., a novel chitinolytic bacterium isolated from aquaculture sludge.</title>
        <authorList>
            <person name="Sheng M."/>
        </authorList>
    </citation>
    <scope>NUCLEOTIDE SEQUENCE [LARGE SCALE GENOMIC DNA]</scope>
    <source>
        <strain evidence="15 16">HX-2-15</strain>
    </source>
</reference>
<dbReference type="EC" id="3.1.3.-" evidence="11"/>
<accession>A0A4U0Q7S0</accession>
<feature type="site" description="Contributes to substrate recognition" evidence="13">
    <location>
        <position position="108"/>
    </location>
</feature>
<evidence type="ECO:0000256" key="8">
    <source>
        <dbReference type="ARBA" id="ARBA00023277"/>
    </source>
</evidence>
<evidence type="ECO:0000256" key="10">
    <source>
        <dbReference type="ARBA" id="ARBA00061616"/>
    </source>
</evidence>
<keyword evidence="16" id="KW-1185">Reference proteome</keyword>
<evidence type="ECO:0000256" key="13">
    <source>
        <dbReference type="PIRSR" id="PIRSR004682-3"/>
    </source>
</evidence>
<dbReference type="GO" id="GO:0005975">
    <property type="term" value="P:carbohydrate metabolic process"/>
    <property type="evidence" value="ECO:0007669"/>
    <property type="project" value="InterPro"/>
</dbReference>
<keyword evidence="7 14" id="KW-0862">Zinc</keyword>
<evidence type="ECO:0000256" key="4">
    <source>
        <dbReference type="ARBA" id="ARBA00022490"/>
    </source>
</evidence>
<evidence type="ECO:0000256" key="14">
    <source>
        <dbReference type="PIRSR" id="PIRSR004682-4"/>
    </source>
</evidence>
<comment type="subunit">
    <text evidence="3">Monomer.</text>
</comment>
<feature type="site" description="Stabilizes the phosphoryl group" evidence="13">
    <location>
        <position position="109"/>
    </location>
</feature>
<evidence type="ECO:0000256" key="11">
    <source>
        <dbReference type="PIRNR" id="PIRNR004682"/>
    </source>
</evidence>
<dbReference type="InterPro" id="IPR013954">
    <property type="entry name" value="PNK3P"/>
</dbReference>
<protein>
    <recommendedName>
        <fullName evidence="9 11">D,D-heptose 1,7-bisphosphate phosphatase</fullName>
        <ecNumber evidence="11">3.1.3.-</ecNumber>
    </recommendedName>
</protein>
<dbReference type="OrthoDB" id="9781367at2"/>
<dbReference type="InterPro" id="IPR006549">
    <property type="entry name" value="HAD-SF_hydro_IIIA"/>
</dbReference>
<gene>
    <name evidence="15" type="ORF">FAZ21_02785</name>
</gene>
<dbReference type="InterPro" id="IPR036412">
    <property type="entry name" value="HAD-like_sf"/>
</dbReference>
<dbReference type="CDD" id="cd07503">
    <property type="entry name" value="HAD_HisB-N"/>
    <property type="match status" value="1"/>
</dbReference>
<feature type="active site" description="Nucleophile" evidence="12">
    <location>
        <position position="11"/>
    </location>
</feature>
<dbReference type="FunFam" id="3.40.50.1000:FF:000037">
    <property type="entry name" value="D,D-heptose 1,7-bisphosphate phosphatase"/>
    <property type="match status" value="1"/>
</dbReference>
<name>A0A4U0Q7S0_9NEIS</name>
<dbReference type="RefSeq" id="WP_136771763.1">
    <property type="nucleotide sequence ID" value="NZ_CP156074.1"/>
</dbReference>
<dbReference type="GO" id="GO:0046872">
    <property type="term" value="F:metal ion binding"/>
    <property type="evidence" value="ECO:0007669"/>
    <property type="project" value="UniProtKB-KW"/>
</dbReference>
<dbReference type="PANTHER" id="PTHR42891">
    <property type="entry name" value="D-GLYCERO-BETA-D-MANNO-HEPTOSE-1,7-BISPHOSPHATE 7-PHOSPHATASE"/>
    <property type="match status" value="1"/>
</dbReference>
<dbReference type="NCBIfam" id="TIGR00213">
    <property type="entry name" value="GmhB_yaeD"/>
    <property type="match status" value="1"/>
</dbReference>
<comment type="subcellular location">
    <subcellularLocation>
        <location evidence="2 11">Cytoplasm</location>
    </subcellularLocation>
</comment>
<evidence type="ECO:0000256" key="2">
    <source>
        <dbReference type="ARBA" id="ARBA00004496"/>
    </source>
</evidence>
<dbReference type="InterPro" id="IPR006543">
    <property type="entry name" value="Histidinol-phos"/>
</dbReference>
<dbReference type="NCBIfam" id="TIGR01656">
    <property type="entry name" value="Histidinol-ppas"/>
    <property type="match status" value="1"/>
</dbReference>
<evidence type="ECO:0000313" key="15">
    <source>
        <dbReference type="EMBL" id="TJZ77287.1"/>
    </source>
</evidence>
<dbReference type="EMBL" id="SUMF01000002">
    <property type="protein sequence ID" value="TJZ77287.1"/>
    <property type="molecule type" value="Genomic_DNA"/>
</dbReference>
<comment type="caution">
    <text evidence="15">The sequence shown here is derived from an EMBL/GenBank/DDBJ whole genome shotgun (WGS) entry which is preliminary data.</text>
</comment>
<organism evidence="15 16">
    <name type="scientific">Chitiniphilus eburneus</name>
    <dbReference type="NCBI Taxonomy" id="2571148"/>
    <lineage>
        <taxon>Bacteria</taxon>
        <taxon>Pseudomonadati</taxon>
        <taxon>Pseudomonadota</taxon>
        <taxon>Betaproteobacteria</taxon>
        <taxon>Neisseriales</taxon>
        <taxon>Chitinibacteraceae</taxon>
        <taxon>Chitiniphilus</taxon>
    </lineage>
</organism>
<keyword evidence="5 14" id="KW-0479">Metal-binding</keyword>
<comment type="cofactor">
    <cofactor evidence="1 14">
        <name>Mg(2+)</name>
        <dbReference type="ChEBI" id="CHEBI:18420"/>
    </cofactor>
</comment>
<dbReference type="PANTHER" id="PTHR42891:SF1">
    <property type="entry name" value="D-GLYCERO-BETA-D-MANNO-HEPTOSE-1,7-BISPHOSPHATE 7-PHOSPHATASE"/>
    <property type="match status" value="1"/>
</dbReference>
<feature type="binding site" evidence="14">
    <location>
        <position position="134"/>
    </location>
    <ligand>
        <name>Mg(2+)</name>
        <dbReference type="ChEBI" id="CHEBI:18420"/>
    </ligand>
</feature>
<dbReference type="SUPFAM" id="SSF56784">
    <property type="entry name" value="HAD-like"/>
    <property type="match status" value="1"/>
</dbReference>
<feature type="binding site" evidence="14">
    <location>
        <position position="90"/>
    </location>
    <ligand>
        <name>Zn(2+)</name>
        <dbReference type="ChEBI" id="CHEBI:29105"/>
    </ligand>
</feature>
<keyword evidence="14" id="KW-0460">Magnesium</keyword>
<feature type="binding site" evidence="14">
    <location>
        <position position="11"/>
    </location>
    <ligand>
        <name>Mg(2+)</name>
        <dbReference type="ChEBI" id="CHEBI:18420"/>
    </ligand>
</feature>
<dbReference type="Proteomes" id="UP000310016">
    <property type="component" value="Unassembled WGS sequence"/>
</dbReference>
<evidence type="ECO:0000256" key="3">
    <source>
        <dbReference type="ARBA" id="ARBA00011245"/>
    </source>
</evidence>
<evidence type="ECO:0000256" key="9">
    <source>
        <dbReference type="ARBA" id="ARBA00031828"/>
    </source>
</evidence>
<keyword evidence="4 11" id="KW-0963">Cytoplasm</keyword>
<dbReference type="PIRSF" id="PIRSF004682">
    <property type="entry name" value="GmhB"/>
    <property type="match status" value="1"/>
</dbReference>
<dbReference type="InterPro" id="IPR004446">
    <property type="entry name" value="Heptose_bisP_phosphatase"/>
</dbReference>
<feature type="binding site" evidence="14">
    <location>
        <position position="9"/>
    </location>
    <ligand>
        <name>Mg(2+)</name>
        <dbReference type="ChEBI" id="CHEBI:18420"/>
    </ligand>
</feature>
<comment type="cofactor">
    <cofactor evidence="14">
        <name>Zn(2+)</name>
        <dbReference type="ChEBI" id="CHEBI:29105"/>
    </cofactor>
</comment>
<comment type="similarity">
    <text evidence="10 11">Belongs to the gmhB family.</text>
</comment>
<evidence type="ECO:0000256" key="7">
    <source>
        <dbReference type="ARBA" id="ARBA00022833"/>
    </source>
</evidence>
<evidence type="ECO:0000256" key="5">
    <source>
        <dbReference type="ARBA" id="ARBA00022723"/>
    </source>
</evidence>
<feature type="site" description="Stabilizes the phosphoryl group" evidence="13">
    <location>
        <position position="51"/>
    </location>
</feature>
<keyword evidence="8 11" id="KW-0119">Carbohydrate metabolism</keyword>
<evidence type="ECO:0000256" key="6">
    <source>
        <dbReference type="ARBA" id="ARBA00022801"/>
    </source>
</evidence>
<feature type="active site" description="Nucleophile" evidence="12">
    <location>
        <position position="9"/>
    </location>
</feature>
<dbReference type="NCBIfam" id="TIGR01662">
    <property type="entry name" value="HAD-SF-IIIA"/>
    <property type="match status" value="1"/>
</dbReference>
<dbReference type="InterPro" id="IPR023214">
    <property type="entry name" value="HAD_sf"/>
</dbReference>
<proteinExistence type="inferred from homology"/>
<evidence type="ECO:0000256" key="12">
    <source>
        <dbReference type="PIRSR" id="PIRSR004682-1"/>
    </source>
</evidence>
<dbReference type="GO" id="GO:0016791">
    <property type="term" value="F:phosphatase activity"/>
    <property type="evidence" value="ECO:0007669"/>
    <property type="project" value="InterPro"/>
</dbReference>
<evidence type="ECO:0000256" key="1">
    <source>
        <dbReference type="ARBA" id="ARBA00001946"/>
    </source>
</evidence>
<sequence length="180" mass="19964">MKQRALFLDRDGVINIDHGYVHKPEDFDFVNGIFELIAAAKKNGYLIVIVTNQAGIGRGYYTEADFHKLMNWVRQQIVQQGGEIDAIYYCPDHPEHGIGHYRRDSEFRKPGPGMLFQAQRELDLDLAASIFVGDNTSDMLAGQAAGVGTLLHIGRESSEGPGTAIRKLDDALAYLIAKSQ</sequence>
<evidence type="ECO:0000313" key="16">
    <source>
        <dbReference type="Proteomes" id="UP000310016"/>
    </source>
</evidence>
<dbReference type="GO" id="GO:0005737">
    <property type="term" value="C:cytoplasm"/>
    <property type="evidence" value="ECO:0007669"/>
    <property type="project" value="UniProtKB-SubCell"/>
</dbReference>
<dbReference type="AlphaFoldDB" id="A0A4U0Q7S0"/>
<dbReference type="Pfam" id="PF08645">
    <property type="entry name" value="PNK3P"/>
    <property type="match status" value="1"/>
</dbReference>
<dbReference type="Gene3D" id="3.40.50.1000">
    <property type="entry name" value="HAD superfamily/HAD-like"/>
    <property type="match status" value="1"/>
</dbReference>
<keyword evidence="6 11" id="KW-0378">Hydrolase</keyword>